<protein>
    <submittedName>
        <fullName evidence="1">Glycosyl transferases group 1</fullName>
    </submittedName>
</protein>
<keyword evidence="1" id="KW-0808">Transferase</keyword>
<dbReference type="OrthoDB" id="5490598at2"/>
<keyword evidence="2" id="KW-1185">Reference proteome</keyword>
<reference evidence="2" key="1">
    <citation type="submission" date="2016-10" db="EMBL/GenBank/DDBJ databases">
        <authorList>
            <person name="Varghese N."/>
            <person name="Submissions S."/>
        </authorList>
    </citation>
    <scope>NUCLEOTIDE SEQUENCE [LARGE SCALE GENOMIC DNA]</scope>
    <source>
        <strain evidence="2">DSM 13234</strain>
    </source>
</reference>
<dbReference type="RefSeq" id="WP_074765993.1">
    <property type="nucleotide sequence ID" value="NZ_FNWO01000003.1"/>
</dbReference>
<dbReference type="AlphaFoldDB" id="A0A1H6H803"/>
<proteinExistence type="predicted"/>
<accession>A0A1H6H803</accession>
<organism evidence="1 2">
    <name type="scientific">Magnetospirillum fulvum</name>
    <name type="common">Rhodospirillum fulvum</name>
    <dbReference type="NCBI Taxonomy" id="1082"/>
    <lineage>
        <taxon>Bacteria</taxon>
        <taxon>Pseudomonadati</taxon>
        <taxon>Pseudomonadota</taxon>
        <taxon>Alphaproteobacteria</taxon>
        <taxon>Rhodospirillales</taxon>
        <taxon>Rhodospirillaceae</taxon>
        <taxon>Magnetospirillum</taxon>
    </lineage>
</organism>
<dbReference type="EMBL" id="FNWO01000003">
    <property type="protein sequence ID" value="SEH30424.1"/>
    <property type="molecule type" value="Genomic_DNA"/>
</dbReference>
<evidence type="ECO:0000313" key="1">
    <source>
        <dbReference type="EMBL" id="SEH30424.1"/>
    </source>
</evidence>
<dbReference type="Proteomes" id="UP000182983">
    <property type="component" value="Unassembled WGS sequence"/>
</dbReference>
<dbReference type="Pfam" id="PF13692">
    <property type="entry name" value="Glyco_trans_1_4"/>
    <property type="match status" value="1"/>
</dbReference>
<sequence length="340" mass="36129">MHITLVDQSIPFDGLSAATRPLGGAEKAFAALAAALARRGHSVRAFTATPYGADIEGVRWDPLSARKPPRTDVLIAFRQPALLDFVRLADRRVLWITGPGRLLERAPARAALDTFAPLLLLSAEAQAAQFERRGLAAGLLPPAVAESYLAATPNPADPPYAIVTTHPAHGLETILDLWQNRIHPAAPQAELVLCSTILARAEAGDEAEGALRPVIDRALAARAQGVRIVRPQPDPGMAALFAGACVHLHPGHADDMGCFTLMESQACGCPAVVRPLGAALERVANGLSAYVVPDDESFANLALLLLTDRALQGVLSREAKGLYRNRTWDNAASVLEGWIS</sequence>
<gene>
    <name evidence="1" type="ORF">SAMN04244559_00908</name>
</gene>
<dbReference type="GO" id="GO:0016740">
    <property type="term" value="F:transferase activity"/>
    <property type="evidence" value="ECO:0007669"/>
    <property type="project" value="UniProtKB-KW"/>
</dbReference>
<dbReference type="SUPFAM" id="SSF53756">
    <property type="entry name" value="UDP-Glycosyltransferase/glycogen phosphorylase"/>
    <property type="match status" value="1"/>
</dbReference>
<evidence type="ECO:0000313" key="2">
    <source>
        <dbReference type="Proteomes" id="UP000182983"/>
    </source>
</evidence>
<name>A0A1H6H803_MAGFU</name>
<dbReference type="Gene3D" id="3.40.50.2000">
    <property type="entry name" value="Glycogen Phosphorylase B"/>
    <property type="match status" value="2"/>
</dbReference>